<dbReference type="Proteomes" id="UP000002512">
    <property type="component" value="Chromosome"/>
</dbReference>
<keyword evidence="2" id="KW-1185">Reference proteome</keyword>
<gene>
    <name evidence="1" type="ordered locus">SMU_1638c</name>
</gene>
<dbReference type="AlphaFoldDB" id="Q8DSW9"/>
<evidence type="ECO:0000313" key="2">
    <source>
        <dbReference type="Proteomes" id="UP000002512"/>
    </source>
</evidence>
<proteinExistence type="predicted"/>
<name>Q8DSW9_STRMU</name>
<dbReference type="EMBL" id="AE014133">
    <property type="protein sequence ID" value="AAN59278.1"/>
    <property type="molecule type" value="Genomic_DNA"/>
</dbReference>
<evidence type="ECO:0000313" key="1">
    <source>
        <dbReference type="EMBL" id="AAN59278.1"/>
    </source>
</evidence>
<reference evidence="1 2" key="1">
    <citation type="journal article" date="2002" name="Proc. Natl. Acad. Sci. U.S.A.">
        <title>Genome sequence of Streptococcus mutans UA159, a cariogenic dental pathogen.</title>
        <authorList>
            <person name="Ajdic D."/>
            <person name="McShan W.M."/>
            <person name="McLaughlin R.E."/>
            <person name="Savic G."/>
            <person name="Chang J."/>
            <person name="Carson M.B."/>
            <person name="Primeaux C."/>
            <person name="Tian R."/>
            <person name="Kenton S."/>
            <person name="Jia H."/>
            <person name="Lin S."/>
            <person name="Qian Y."/>
            <person name="Li S."/>
            <person name="Zhu H."/>
            <person name="Najar F."/>
            <person name="Lai H."/>
            <person name="White J."/>
            <person name="Roe B.A."/>
            <person name="Ferretti J.J."/>
        </authorList>
    </citation>
    <scope>NUCLEOTIDE SEQUENCE [LARGE SCALE GENOMIC DNA]</scope>
    <source>
        <strain evidence="2">ATCC 700610 / UA159</strain>
    </source>
</reference>
<sequence length="53" mass="6152">MLLVGSLNRDIKKNSKVFFEPKLLHLPSDRNRSCFEVMIRITNGKKGRAENHL</sequence>
<dbReference type="HOGENOM" id="CLU_3066752_0_0_9"/>
<organism evidence="1 2">
    <name type="scientific">Streptococcus mutans serotype c (strain ATCC 700610 / UA159)</name>
    <dbReference type="NCBI Taxonomy" id="210007"/>
    <lineage>
        <taxon>Bacteria</taxon>
        <taxon>Bacillati</taxon>
        <taxon>Bacillota</taxon>
        <taxon>Bacilli</taxon>
        <taxon>Lactobacillales</taxon>
        <taxon>Streptococcaceae</taxon>
        <taxon>Streptococcus</taxon>
    </lineage>
</organism>
<dbReference type="STRING" id="210007.SMU_1638c"/>
<protein>
    <submittedName>
        <fullName evidence="1">Uncharacterized protein</fullName>
    </submittedName>
</protein>
<accession>Q8DSW9</accession>
<dbReference type="KEGG" id="smu:SMU_1638c"/>